<dbReference type="AlphaFoldDB" id="A0AAJ6QLW7"/>
<dbReference type="SUPFAM" id="SSF81296">
    <property type="entry name" value="E set domains"/>
    <property type="match status" value="1"/>
</dbReference>
<dbReference type="InterPro" id="IPR039670">
    <property type="entry name" value="NPC2-like"/>
</dbReference>
<evidence type="ECO:0000313" key="5">
    <source>
        <dbReference type="Proteomes" id="UP000694867"/>
    </source>
</evidence>
<feature type="domain" description="MD-2-related lipid-recognition" evidence="4">
    <location>
        <begin position="33"/>
        <end position="156"/>
    </location>
</feature>
<dbReference type="GO" id="GO:0032934">
    <property type="term" value="F:sterol binding"/>
    <property type="evidence" value="ECO:0007669"/>
    <property type="project" value="InterPro"/>
</dbReference>
<evidence type="ECO:0000256" key="2">
    <source>
        <dbReference type="ARBA" id="ARBA00006370"/>
    </source>
</evidence>
<evidence type="ECO:0000256" key="1">
    <source>
        <dbReference type="ARBA" id="ARBA00004613"/>
    </source>
</evidence>
<dbReference type="GO" id="GO:0015918">
    <property type="term" value="P:sterol transport"/>
    <property type="evidence" value="ECO:0007669"/>
    <property type="project" value="InterPro"/>
</dbReference>
<dbReference type="GO" id="GO:0005576">
    <property type="term" value="C:extracellular region"/>
    <property type="evidence" value="ECO:0007669"/>
    <property type="project" value="UniProtKB-SubCell"/>
</dbReference>
<dbReference type="InterPro" id="IPR014756">
    <property type="entry name" value="Ig_E-set"/>
</dbReference>
<proteinExistence type="inferred from homology"/>
<dbReference type="KEGG" id="goe:100906528"/>
<dbReference type="PANTHER" id="PTHR11306">
    <property type="entry name" value="NIEMANN PICK TYPE C2 PROTEIN NPC2-RELATED"/>
    <property type="match status" value="1"/>
</dbReference>
<comment type="subcellular location">
    <subcellularLocation>
        <location evidence="1">Secreted</location>
    </subcellularLocation>
</comment>
<keyword evidence="3" id="KW-0964">Secreted</keyword>
<dbReference type="InterPro" id="IPR003172">
    <property type="entry name" value="ML_dom"/>
</dbReference>
<sequence length="164" mass="17660">MMSKTLSRIPAILAAGFVICSISGRVSAKRVQFQECGPERNVIAVNVSGCIVQPCRFATNSSVTFSLLANATQASSSVNHEVRSYINGRAFGLPQPSVNACADGLVQPDCPIRPGQLYRFVQTITIQDSLPTVPTTLQFLIRGDEGVVLACVRIHSLISDPHEF</sequence>
<dbReference type="FunFam" id="2.60.40.770:FF:000001">
    <property type="entry name" value="NPC intracellular cholesterol transporter 2"/>
    <property type="match status" value="1"/>
</dbReference>
<gene>
    <name evidence="6" type="primary">LOC100906528</name>
</gene>
<dbReference type="RefSeq" id="XP_003737106.1">
    <property type="nucleotide sequence ID" value="XM_003737058.1"/>
</dbReference>
<name>A0AAJ6QLW7_9ACAR</name>
<evidence type="ECO:0000259" key="4">
    <source>
        <dbReference type="SMART" id="SM00737"/>
    </source>
</evidence>
<dbReference type="Pfam" id="PF02221">
    <property type="entry name" value="E1_DerP2_DerF2"/>
    <property type="match status" value="1"/>
</dbReference>
<dbReference type="GeneID" id="100906528"/>
<dbReference type="PANTHER" id="PTHR11306:SF68">
    <property type="entry name" value="NPC INTRACELLULAR CHOLESTEROL TRANSPORTER 2"/>
    <property type="match status" value="1"/>
</dbReference>
<accession>A0AAJ6QLW7</accession>
<organism evidence="5 6">
    <name type="scientific">Galendromus occidentalis</name>
    <name type="common">western predatory mite</name>
    <dbReference type="NCBI Taxonomy" id="34638"/>
    <lineage>
        <taxon>Eukaryota</taxon>
        <taxon>Metazoa</taxon>
        <taxon>Ecdysozoa</taxon>
        <taxon>Arthropoda</taxon>
        <taxon>Chelicerata</taxon>
        <taxon>Arachnida</taxon>
        <taxon>Acari</taxon>
        <taxon>Parasitiformes</taxon>
        <taxon>Mesostigmata</taxon>
        <taxon>Gamasina</taxon>
        <taxon>Phytoseioidea</taxon>
        <taxon>Phytoseiidae</taxon>
        <taxon>Typhlodrominae</taxon>
        <taxon>Galendromus</taxon>
    </lineage>
</organism>
<dbReference type="Gene3D" id="2.60.40.770">
    <property type="match status" value="1"/>
</dbReference>
<evidence type="ECO:0000256" key="3">
    <source>
        <dbReference type="ARBA" id="ARBA00022525"/>
    </source>
</evidence>
<comment type="similarity">
    <text evidence="2">Belongs to the NPC2 family.</text>
</comment>
<dbReference type="Proteomes" id="UP000694867">
    <property type="component" value="Unplaced"/>
</dbReference>
<protein>
    <submittedName>
        <fullName evidence="6">NPC intracellular cholesterol transporter 2</fullName>
    </submittedName>
</protein>
<evidence type="ECO:0000313" key="6">
    <source>
        <dbReference type="RefSeq" id="XP_003737106.1"/>
    </source>
</evidence>
<keyword evidence="5" id="KW-1185">Reference proteome</keyword>
<dbReference type="SMART" id="SM00737">
    <property type="entry name" value="ML"/>
    <property type="match status" value="1"/>
</dbReference>
<reference evidence="6" key="1">
    <citation type="submission" date="2025-08" db="UniProtKB">
        <authorList>
            <consortium name="RefSeq"/>
        </authorList>
    </citation>
    <scope>IDENTIFICATION</scope>
</reference>